<evidence type="ECO:0000256" key="4">
    <source>
        <dbReference type="PROSITE-ProRule" id="PRU00335"/>
    </source>
</evidence>
<keyword evidence="3" id="KW-0804">Transcription</keyword>
<dbReference type="Gene3D" id="1.10.10.60">
    <property type="entry name" value="Homeodomain-like"/>
    <property type="match status" value="1"/>
</dbReference>
<feature type="DNA-binding region" description="H-T-H motif" evidence="4">
    <location>
        <begin position="37"/>
        <end position="56"/>
    </location>
</feature>
<gene>
    <name evidence="6" type="ORF">C8N24_6455</name>
</gene>
<dbReference type="PRINTS" id="PR00455">
    <property type="entry name" value="HTHTETR"/>
</dbReference>
<evidence type="ECO:0000256" key="2">
    <source>
        <dbReference type="ARBA" id="ARBA00023125"/>
    </source>
</evidence>
<evidence type="ECO:0000256" key="1">
    <source>
        <dbReference type="ARBA" id="ARBA00023015"/>
    </source>
</evidence>
<proteinExistence type="predicted"/>
<evidence type="ECO:0000259" key="5">
    <source>
        <dbReference type="PROSITE" id="PS50977"/>
    </source>
</evidence>
<evidence type="ECO:0000313" key="7">
    <source>
        <dbReference type="Proteomes" id="UP000278962"/>
    </source>
</evidence>
<dbReference type="InterPro" id="IPR036271">
    <property type="entry name" value="Tet_transcr_reg_TetR-rel_C_sf"/>
</dbReference>
<dbReference type="RefSeq" id="WP_211340237.1">
    <property type="nucleotide sequence ID" value="NZ_RBIL01000003.1"/>
</dbReference>
<protein>
    <submittedName>
        <fullName evidence="6">TetR family transcriptional regulator</fullName>
    </submittedName>
</protein>
<dbReference type="InterPro" id="IPR009057">
    <property type="entry name" value="Homeodomain-like_sf"/>
</dbReference>
<evidence type="ECO:0000313" key="6">
    <source>
        <dbReference type="EMBL" id="RKQ84825.1"/>
    </source>
</evidence>
<organism evidence="6 7">
    <name type="scientific">Solirubrobacter pauli</name>
    <dbReference type="NCBI Taxonomy" id="166793"/>
    <lineage>
        <taxon>Bacteria</taxon>
        <taxon>Bacillati</taxon>
        <taxon>Actinomycetota</taxon>
        <taxon>Thermoleophilia</taxon>
        <taxon>Solirubrobacterales</taxon>
        <taxon>Solirubrobacteraceae</taxon>
        <taxon>Solirubrobacter</taxon>
    </lineage>
</organism>
<reference evidence="6 7" key="1">
    <citation type="submission" date="2018-10" db="EMBL/GenBank/DDBJ databases">
        <title>Genomic Encyclopedia of Archaeal and Bacterial Type Strains, Phase II (KMG-II): from individual species to whole genera.</title>
        <authorList>
            <person name="Goeker M."/>
        </authorList>
    </citation>
    <scope>NUCLEOTIDE SEQUENCE [LARGE SCALE GENOMIC DNA]</scope>
    <source>
        <strain evidence="6 7">DSM 14954</strain>
    </source>
</reference>
<name>A0A660KWK3_9ACTN</name>
<keyword evidence="2 4" id="KW-0238">DNA-binding</keyword>
<dbReference type="PANTHER" id="PTHR30055:SF148">
    <property type="entry name" value="TETR-FAMILY TRANSCRIPTIONAL REGULATOR"/>
    <property type="match status" value="1"/>
</dbReference>
<dbReference type="PROSITE" id="PS50977">
    <property type="entry name" value="HTH_TETR_2"/>
    <property type="match status" value="1"/>
</dbReference>
<comment type="caution">
    <text evidence="6">The sequence shown here is derived from an EMBL/GenBank/DDBJ whole genome shotgun (WGS) entry which is preliminary data.</text>
</comment>
<dbReference type="InterPro" id="IPR050109">
    <property type="entry name" value="HTH-type_TetR-like_transc_reg"/>
</dbReference>
<dbReference type="Proteomes" id="UP000278962">
    <property type="component" value="Unassembled WGS sequence"/>
</dbReference>
<dbReference type="SUPFAM" id="SSF46689">
    <property type="entry name" value="Homeodomain-like"/>
    <property type="match status" value="1"/>
</dbReference>
<dbReference type="GO" id="GO:0003700">
    <property type="term" value="F:DNA-binding transcription factor activity"/>
    <property type="evidence" value="ECO:0007669"/>
    <property type="project" value="TreeGrafter"/>
</dbReference>
<sequence>MDVVDAGNMDARVRRSRERVLAASFDLLSEGGVGGFSVDEVSRRSGVAKTTIYRHWPSREALVLEAAARISAQEPVPDTGTLEGDLTALLVSLGAKLTSARWSSVVPSLVDIAERDADFAALHSRIQRGHASSLRAVLERAVERAELPADADVPGLISALIGPLYYRRWFSREPIDAPFVTLVVDGVLGGGVRPAARRPRDPARPRPGPST</sequence>
<keyword evidence="1" id="KW-0805">Transcription regulation</keyword>
<accession>A0A660KWK3</accession>
<dbReference type="Gene3D" id="1.10.357.10">
    <property type="entry name" value="Tetracycline Repressor, domain 2"/>
    <property type="match status" value="1"/>
</dbReference>
<evidence type="ECO:0000256" key="3">
    <source>
        <dbReference type="ARBA" id="ARBA00023163"/>
    </source>
</evidence>
<feature type="domain" description="HTH tetR-type" evidence="5">
    <location>
        <begin position="14"/>
        <end position="74"/>
    </location>
</feature>
<dbReference type="GO" id="GO:0000976">
    <property type="term" value="F:transcription cis-regulatory region binding"/>
    <property type="evidence" value="ECO:0007669"/>
    <property type="project" value="TreeGrafter"/>
</dbReference>
<dbReference type="AlphaFoldDB" id="A0A660KWK3"/>
<dbReference type="Pfam" id="PF00440">
    <property type="entry name" value="TetR_N"/>
    <property type="match status" value="1"/>
</dbReference>
<dbReference type="InterPro" id="IPR001647">
    <property type="entry name" value="HTH_TetR"/>
</dbReference>
<keyword evidence="7" id="KW-1185">Reference proteome</keyword>
<dbReference type="PANTHER" id="PTHR30055">
    <property type="entry name" value="HTH-TYPE TRANSCRIPTIONAL REGULATOR RUTR"/>
    <property type="match status" value="1"/>
</dbReference>
<dbReference type="InterPro" id="IPR011075">
    <property type="entry name" value="TetR_C"/>
</dbReference>
<dbReference type="EMBL" id="RBIL01000003">
    <property type="protein sequence ID" value="RKQ84825.1"/>
    <property type="molecule type" value="Genomic_DNA"/>
</dbReference>
<dbReference type="Pfam" id="PF16859">
    <property type="entry name" value="TetR_C_11"/>
    <property type="match status" value="1"/>
</dbReference>
<dbReference type="SUPFAM" id="SSF48498">
    <property type="entry name" value="Tetracyclin repressor-like, C-terminal domain"/>
    <property type="match status" value="1"/>
</dbReference>